<dbReference type="OrthoDB" id="9782541at2"/>
<reference evidence="9 10" key="1">
    <citation type="submission" date="2018-08" db="EMBL/GenBank/DDBJ databases">
        <title>A genome reference for cultivated species of the human gut microbiota.</title>
        <authorList>
            <person name="Zou Y."/>
            <person name="Xue W."/>
            <person name="Luo G."/>
        </authorList>
    </citation>
    <scope>NUCLEOTIDE SEQUENCE [LARGE SCALE GENOMIC DNA]</scope>
    <source>
        <strain evidence="9 10">AF22-21</strain>
    </source>
</reference>
<evidence type="ECO:0000256" key="4">
    <source>
        <dbReference type="ARBA" id="ARBA00022989"/>
    </source>
</evidence>
<dbReference type="Proteomes" id="UP000283295">
    <property type="component" value="Unassembled WGS sequence"/>
</dbReference>
<proteinExistence type="inferred from homology"/>
<evidence type="ECO:0000313" key="9">
    <source>
        <dbReference type="EMBL" id="RGS43242.1"/>
    </source>
</evidence>
<feature type="transmembrane region" description="Helical" evidence="7">
    <location>
        <begin position="40"/>
        <end position="58"/>
    </location>
</feature>
<keyword evidence="6" id="KW-0813">Transport</keyword>
<keyword evidence="6" id="KW-0653">Protein transport</keyword>
<evidence type="ECO:0000256" key="2">
    <source>
        <dbReference type="ARBA" id="ARBA00022475"/>
    </source>
</evidence>
<keyword evidence="5 7" id="KW-0472">Membrane</keyword>
<keyword evidence="2" id="KW-1003">Cell membrane</keyword>
<dbReference type="EMBL" id="QRVK01000008">
    <property type="protein sequence ID" value="RGS43242.1"/>
    <property type="molecule type" value="Genomic_DNA"/>
</dbReference>
<evidence type="ECO:0000256" key="1">
    <source>
        <dbReference type="ARBA" id="ARBA00004651"/>
    </source>
</evidence>
<name>A0A412IT21_9FIRM</name>
<feature type="transmembrane region" description="Helical" evidence="7">
    <location>
        <begin position="184"/>
        <end position="205"/>
    </location>
</feature>
<dbReference type="InterPro" id="IPR002898">
    <property type="entry name" value="MotA_ExbB_proton_chnl"/>
</dbReference>
<evidence type="ECO:0000256" key="3">
    <source>
        <dbReference type="ARBA" id="ARBA00022692"/>
    </source>
</evidence>
<evidence type="ECO:0000313" key="10">
    <source>
        <dbReference type="Proteomes" id="UP000283295"/>
    </source>
</evidence>
<keyword evidence="3 7" id="KW-0812">Transmembrane</keyword>
<evidence type="ECO:0000256" key="5">
    <source>
        <dbReference type="ARBA" id="ARBA00023136"/>
    </source>
</evidence>
<feature type="domain" description="MotA/TolQ/ExbB proton channel" evidence="8">
    <location>
        <begin position="185"/>
        <end position="253"/>
    </location>
</feature>
<dbReference type="Pfam" id="PF01618">
    <property type="entry name" value="MotA_ExbB"/>
    <property type="match status" value="1"/>
</dbReference>
<evidence type="ECO:0000259" key="8">
    <source>
        <dbReference type="Pfam" id="PF01618"/>
    </source>
</evidence>
<dbReference type="GO" id="GO:0005886">
    <property type="term" value="C:plasma membrane"/>
    <property type="evidence" value="ECO:0007669"/>
    <property type="project" value="UniProtKB-SubCell"/>
</dbReference>
<comment type="caution">
    <text evidence="9">The sequence shown here is derived from an EMBL/GenBank/DDBJ whole genome shotgun (WGS) entry which is preliminary data.</text>
</comment>
<comment type="subcellular location">
    <subcellularLocation>
        <location evidence="1">Cell membrane</location>
        <topology evidence="1">Multi-pass membrane protein</topology>
    </subcellularLocation>
    <subcellularLocation>
        <location evidence="6">Membrane</location>
        <topology evidence="6">Multi-pass membrane protein</topology>
    </subcellularLocation>
</comment>
<keyword evidence="4 7" id="KW-1133">Transmembrane helix</keyword>
<accession>A0A412IT21</accession>
<sequence>MGGNNMNKRNRLKTVRPQNEKAARSFRKKQNMRVELNKKWLPVVYVAMLGICILLNVTNDSLDLANVMISACMFAITGAIFVYAYKHLKHIDQMGEDFHIAISYIKGDYAKEKKLLWELYRTETRYGIFNEEHLRNSYVDYIEEMKRLENDEEGKYSCDIEDFINYQLIDDAVEKGRLSLVPGAMTGLGILGTFIGLSIGLQAFNTGSAEEITNSIGPLMDGIKVAFHTSIYGMIFSLTFNLIFKSVLEQAYHKLDGFISEFKRYVKPDAAYDNGNLELDFQKKQLEAMLATQKAIEEKLLPYLRAMGENIEDIRTLTRDQNDIFRGRINRPRAIGVNSGEDRS</sequence>
<protein>
    <recommendedName>
        <fullName evidence="8">MotA/TolQ/ExbB proton channel domain-containing protein</fullName>
    </recommendedName>
</protein>
<evidence type="ECO:0000256" key="6">
    <source>
        <dbReference type="RuleBase" id="RU004057"/>
    </source>
</evidence>
<gene>
    <name evidence="9" type="ORF">DWX94_04965</name>
</gene>
<evidence type="ECO:0000256" key="7">
    <source>
        <dbReference type="SAM" id="Phobius"/>
    </source>
</evidence>
<dbReference type="AlphaFoldDB" id="A0A412IT21"/>
<organism evidence="9 10">
    <name type="scientific">Coprococcus eutactus</name>
    <dbReference type="NCBI Taxonomy" id="33043"/>
    <lineage>
        <taxon>Bacteria</taxon>
        <taxon>Bacillati</taxon>
        <taxon>Bacillota</taxon>
        <taxon>Clostridia</taxon>
        <taxon>Lachnospirales</taxon>
        <taxon>Lachnospiraceae</taxon>
        <taxon>Coprococcus</taxon>
    </lineage>
</organism>
<dbReference type="GO" id="GO:0015031">
    <property type="term" value="P:protein transport"/>
    <property type="evidence" value="ECO:0007669"/>
    <property type="project" value="UniProtKB-KW"/>
</dbReference>
<comment type="similarity">
    <text evidence="6">Belongs to the exbB/tolQ family.</text>
</comment>
<feature type="transmembrane region" description="Helical" evidence="7">
    <location>
        <begin position="225"/>
        <end position="244"/>
    </location>
</feature>
<feature type="transmembrane region" description="Helical" evidence="7">
    <location>
        <begin position="64"/>
        <end position="85"/>
    </location>
</feature>